<proteinExistence type="predicted"/>
<dbReference type="Proteomes" id="UP000306409">
    <property type="component" value="Chromosome"/>
</dbReference>
<dbReference type="EMBL" id="CP061336">
    <property type="protein sequence ID" value="QNU65980.1"/>
    <property type="molecule type" value="Genomic_DNA"/>
</dbReference>
<dbReference type="OrthoDB" id="2530145at2"/>
<organism evidence="1 2">
    <name type="scientific">Ruminiclostridium herbifermentans</name>
    <dbReference type="NCBI Taxonomy" id="2488810"/>
    <lineage>
        <taxon>Bacteria</taxon>
        <taxon>Bacillati</taxon>
        <taxon>Bacillota</taxon>
        <taxon>Clostridia</taxon>
        <taxon>Eubacteriales</taxon>
        <taxon>Oscillospiraceae</taxon>
        <taxon>Ruminiclostridium</taxon>
    </lineage>
</organism>
<evidence type="ECO:0000313" key="1">
    <source>
        <dbReference type="EMBL" id="QNU65980.1"/>
    </source>
</evidence>
<evidence type="ECO:0000313" key="2">
    <source>
        <dbReference type="Proteomes" id="UP000306409"/>
    </source>
</evidence>
<keyword evidence="2" id="KW-1185">Reference proteome</keyword>
<sequence>MRHVNEIVPYNEFWGNCITNMFTSILQKEHPSYVPLVYSNSYEYHISPFRLDYTKEYYDFFGDNIFVFNRYNFFNKENFLPELKNIIINNPYVTLYVDLFYWNKDCTYYNRIHSNHFAFVIGFDEEEDVFYAFEDDVSLNYDLRKIPTQNVIQAFHSEFKEDYEDYRIITFKNNDLKPYVLDLDNIKADSERLIHRLEFFLERKHVLDEERPLTEITNVHHYTYEFGKISNRMKGNIIFFRKLRDSGIISQELSDELIQIADEMIKKWMLVKNIFFNHCLRKKFSEIEKVEKRISELFIKEKDMWSKLVEYKPV</sequence>
<protein>
    <recommendedName>
        <fullName evidence="3">Butirosin biosynthesis protein H N-terminal domain-containing protein</fullName>
    </recommendedName>
</protein>
<dbReference type="AlphaFoldDB" id="A0A4U7JH27"/>
<dbReference type="RefSeq" id="WP_137696727.1">
    <property type="nucleotide sequence ID" value="NZ_CP061336.1"/>
</dbReference>
<evidence type="ECO:0008006" key="3">
    <source>
        <dbReference type="Google" id="ProtNLM"/>
    </source>
</evidence>
<reference evidence="1 2" key="1">
    <citation type="submission" date="2020-09" db="EMBL/GenBank/DDBJ databases">
        <title>Characterization and genome sequencing of Ruminiclostridium sp. nov. MA18.</title>
        <authorList>
            <person name="Rettenmaier R."/>
            <person name="Kowollik M.-L."/>
            <person name="Liebl W."/>
            <person name="Zverlov V."/>
        </authorList>
    </citation>
    <scope>NUCLEOTIDE SEQUENCE [LARGE SCALE GENOMIC DNA]</scope>
    <source>
        <strain evidence="1 2">MA18</strain>
    </source>
</reference>
<gene>
    <name evidence="1" type="ORF">EHE19_013935</name>
</gene>
<accession>A0A4U7JH27</accession>
<name>A0A4U7JH27_9FIRM</name>
<dbReference type="KEGG" id="rher:EHE19_013935"/>